<evidence type="ECO:0000313" key="2">
    <source>
        <dbReference type="Proteomes" id="UP001549164"/>
    </source>
</evidence>
<organism evidence="1 2">
    <name type="scientific">Martelella mangrovi</name>
    <dbReference type="NCBI Taxonomy" id="1397477"/>
    <lineage>
        <taxon>Bacteria</taxon>
        <taxon>Pseudomonadati</taxon>
        <taxon>Pseudomonadota</taxon>
        <taxon>Alphaproteobacteria</taxon>
        <taxon>Hyphomicrobiales</taxon>
        <taxon>Aurantimonadaceae</taxon>
        <taxon>Martelella</taxon>
    </lineage>
</organism>
<protein>
    <submittedName>
        <fullName evidence="1">Uncharacterized protein</fullName>
    </submittedName>
</protein>
<gene>
    <name evidence="1" type="ORF">ABID12_002599</name>
</gene>
<name>A0ABV2ICL2_9HYPH</name>
<keyword evidence="2" id="KW-1185">Reference proteome</keyword>
<accession>A0ABV2ICL2</accession>
<evidence type="ECO:0000313" key="1">
    <source>
        <dbReference type="EMBL" id="MET3600649.1"/>
    </source>
</evidence>
<comment type="caution">
    <text evidence="1">The sequence shown here is derived from an EMBL/GenBank/DDBJ whole genome shotgun (WGS) entry which is preliminary data.</text>
</comment>
<sequence length="179" mass="19107">MMDLWGFVASLDHSSVMTLFTHCALLTVDADKQPREAEKRHALNATDRLATAVSLDMTAHRTPTVRAYLGRVTKAHILAAARDVFGGEADRGLEEAGNGRSHRATFGRNRLAAARAAFWRAGMAGRRAAGGYNARGHAGSCEHRGFICRGGMKNGPGMHKGSRSSIGKIAVARLLRAAG</sequence>
<dbReference type="EMBL" id="JBEPLY010000008">
    <property type="protein sequence ID" value="MET3600649.1"/>
    <property type="molecule type" value="Genomic_DNA"/>
</dbReference>
<proteinExistence type="predicted"/>
<reference evidence="1 2" key="1">
    <citation type="submission" date="2024-06" db="EMBL/GenBank/DDBJ databases">
        <title>Genomic Encyclopedia of Type Strains, Phase IV (KMG-IV): sequencing the most valuable type-strain genomes for metagenomic binning, comparative biology and taxonomic classification.</title>
        <authorList>
            <person name="Goeker M."/>
        </authorList>
    </citation>
    <scope>NUCLEOTIDE SEQUENCE [LARGE SCALE GENOMIC DNA]</scope>
    <source>
        <strain evidence="1 2">DSM 28102</strain>
    </source>
</reference>
<dbReference type="Proteomes" id="UP001549164">
    <property type="component" value="Unassembled WGS sequence"/>
</dbReference>